<dbReference type="Proteomes" id="UP001321760">
    <property type="component" value="Unassembled WGS sequence"/>
</dbReference>
<dbReference type="CDD" id="cd02883">
    <property type="entry name" value="NUDIX_Hydrolase"/>
    <property type="match status" value="1"/>
</dbReference>
<comment type="caution">
    <text evidence="2">The sequence shown here is derived from an EMBL/GenBank/DDBJ whole genome shotgun (WGS) entry which is preliminary data.</text>
</comment>
<dbReference type="Pfam" id="PF00293">
    <property type="entry name" value="NUDIX"/>
    <property type="match status" value="1"/>
</dbReference>
<reference evidence="2" key="1">
    <citation type="journal article" date="2023" name="Mol. Phylogenet. Evol.">
        <title>Genome-scale phylogeny and comparative genomics of the fungal order Sordariales.</title>
        <authorList>
            <person name="Hensen N."/>
            <person name="Bonometti L."/>
            <person name="Westerberg I."/>
            <person name="Brannstrom I.O."/>
            <person name="Guillou S."/>
            <person name="Cros-Aarteil S."/>
            <person name="Calhoun S."/>
            <person name="Haridas S."/>
            <person name="Kuo A."/>
            <person name="Mondo S."/>
            <person name="Pangilinan J."/>
            <person name="Riley R."/>
            <person name="LaButti K."/>
            <person name="Andreopoulos B."/>
            <person name="Lipzen A."/>
            <person name="Chen C."/>
            <person name="Yan M."/>
            <person name="Daum C."/>
            <person name="Ng V."/>
            <person name="Clum A."/>
            <person name="Steindorff A."/>
            <person name="Ohm R.A."/>
            <person name="Martin F."/>
            <person name="Silar P."/>
            <person name="Natvig D.O."/>
            <person name="Lalanne C."/>
            <person name="Gautier V."/>
            <person name="Ament-Velasquez S.L."/>
            <person name="Kruys A."/>
            <person name="Hutchinson M.I."/>
            <person name="Powell A.J."/>
            <person name="Barry K."/>
            <person name="Miller A.N."/>
            <person name="Grigoriev I.V."/>
            <person name="Debuchy R."/>
            <person name="Gladieux P."/>
            <person name="Hiltunen Thoren M."/>
            <person name="Johannesson H."/>
        </authorList>
    </citation>
    <scope>NUCLEOTIDE SEQUENCE</scope>
    <source>
        <strain evidence="2">PSN243</strain>
    </source>
</reference>
<name>A0AAV9G7Q9_9PEZI</name>
<accession>A0AAV9G7Q9</accession>
<evidence type="ECO:0000313" key="2">
    <source>
        <dbReference type="EMBL" id="KAK4443452.1"/>
    </source>
</evidence>
<evidence type="ECO:0000313" key="3">
    <source>
        <dbReference type="Proteomes" id="UP001321760"/>
    </source>
</evidence>
<gene>
    <name evidence="2" type="ORF">QBC34DRAFT_477475</name>
</gene>
<dbReference type="Gene3D" id="3.90.79.10">
    <property type="entry name" value="Nucleoside Triphosphate Pyrophosphohydrolase"/>
    <property type="match status" value="1"/>
</dbReference>
<dbReference type="AlphaFoldDB" id="A0AAV9G7Q9"/>
<dbReference type="PANTHER" id="PTHR43736:SF1">
    <property type="entry name" value="DIHYDRONEOPTERIN TRIPHOSPHATE DIPHOSPHATASE"/>
    <property type="match status" value="1"/>
</dbReference>
<keyword evidence="3" id="KW-1185">Reference proteome</keyword>
<sequence length="181" mass="19411">MAVPDLAPFSVNLQTYLASNPTISRLIVSAVVVHSPGSNARALLVQRAASDGFPLQWECPGGSIDSSDTTILHALKRELFEETGLEMTQVIALLDGSVEFQWGKAMCRKLTFLVSVGDGGGDGGGDGVPAVILNDEEHVDYVWAAKGDIEGGVCERKEVKFAYDTTREMVLDGLRRARGDT</sequence>
<proteinExistence type="predicted"/>
<dbReference type="InterPro" id="IPR000086">
    <property type="entry name" value="NUDIX_hydrolase_dom"/>
</dbReference>
<dbReference type="InterPro" id="IPR015797">
    <property type="entry name" value="NUDIX_hydrolase-like_dom_sf"/>
</dbReference>
<dbReference type="PROSITE" id="PS51462">
    <property type="entry name" value="NUDIX"/>
    <property type="match status" value="1"/>
</dbReference>
<organism evidence="2 3">
    <name type="scientific">Podospora aff. communis PSN243</name>
    <dbReference type="NCBI Taxonomy" id="3040156"/>
    <lineage>
        <taxon>Eukaryota</taxon>
        <taxon>Fungi</taxon>
        <taxon>Dikarya</taxon>
        <taxon>Ascomycota</taxon>
        <taxon>Pezizomycotina</taxon>
        <taxon>Sordariomycetes</taxon>
        <taxon>Sordariomycetidae</taxon>
        <taxon>Sordariales</taxon>
        <taxon>Podosporaceae</taxon>
        <taxon>Podospora</taxon>
    </lineage>
</organism>
<protein>
    <recommendedName>
        <fullName evidence="1">Nudix hydrolase domain-containing protein</fullName>
    </recommendedName>
</protein>
<dbReference type="SUPFAM" id="SSF55811">
    <property type="entry name" value="Nudix"/>
    <property type="match status" value="1"/>
</dbReference>
<dbReference type="PANTHER" id="PTHR43736">
    <property type="entry name" value="ADP-RIBOSE PYROPHOSPHATASE"/>
    <property type="match status" value="1"/>
</dbReference>
<evidence type="ECO:0000259" key="1">
    <source>
        <dbReference type="PROSITE" id="PS51462"/>
    </source>
</evidence>
<reference evidence="2" key="2">
    <citation type="submission" date="2023-05" db="EMBL/GenBank/DDBJ databases">
        <authorList>
            <consortium name="Lawrence Berkeley National Laboratory"/>
            <person name="Steindorff A."/>
            <person name="Hensen N."/>
            <person name="Bonometti L."/>
            <person name="Westerberg I."/>
            <person name="Brannstrom I.O."/>
            <person name="Guillou S."/>
            <person name="Cros-Aarteil S."/>
            <person name="Calhoun S."/>
            <person name="Haridas S."/>
            <person name="Kuo A."/>
            <person name="Mondo S."/>
            <person name="Pangilinan J."/>
            <person name="Riley R."/>
            <person name="Labutti K."/>
            <person name="Andreopoulos B."/>
            <person name="Lipzen A."/>
            <person name="Chen C."/>
            <person name="Yanf M."/>
            <person name="Daum C."/>
            <person name="Ng V."/>
            <person name="Clum A."/>
            <person name="Ohm R."/>
            <person name="Martin F."/>
            <person name="Silar P."/>
            <person name="Natvig D."/>
            <person name="Lalanne C."/>
            <person name="Gautier V."/>
            <person name="Ament-Velasquez S.L."/>
            <person name="Kruys A."/>
            <person name="Hutchinson M.I."/>
            <person name="Powell A.J."/>
            <person name="Barry K."/>
            <person name="Miller A.N."/>
            <person name="Grigoriev I.V."/>
            <person name="Debuchy R."/>
            <person name="Gladieux P."/>
            <person name="Thoren M.H."/>
            <person name="Johannesson H."/>
        </authorList>
    </citation>
    <scope>NUCLEOTIDE SEQUENCE</scope>
    <source>
        <strain evidence="2">PSN243</strain>
    </source>
</reference>
<dbReference type="EMBL" id="MU865992">
    <property type="protein sequence ID" value="KAK4443452.1"/>
    <property type="molecule type" value="Genomic_DNA"/>
</dbReference>
<feature type="domain" description="Nudix hydrolase" evidence="1">
    <location>
        <begin position="23"/>
        <end position="171"/>
    </location>
</feature>